<feature type="domain" description="HTH LytTR-type" evidence="1">
    <location>
        <begin position="1"/>
        <end position="44"/>
    </location>
</feature>
<name>A0A413VYN2_9BACE</name>
<proteinExistence type="predicted"/>
<dbReference type="InterPro" id="IPR007492">
    <property type="entry name" value="LytTR_DNA-bd_dom"/>
</dbReference>
<protein>
    <recommendedName>
        <fullName evidence="1">HTH LytTR-type domain-containing protein</fullName>
    </recommendedName>
</protein>
<sequence length="48" mass="5883">MRVHRSYIVTLCKIAEISRLRIIFDRNTYIPVGESYKERFTEYIEKLM</sequence>
<organism evidence="2 3">
    <name type="scientific">Bacteroides nordii</name>
    <dbReference type="NCBI Taxonomy" id="291645"/>
    <lineage>
        <taxon>Bacteria</taxon>
        <taxon>Pseudomonadati</taxon>
        <taxon>Bacteroidota</taxon>
        <taxon>Bacteroidia</taxon>
        <taxon>Bacteroidales</taxon>
        <taxon>Bacteroidaceae</taxon>
        <taxon>Bacteroides</taxon>
    </lineage>
</organism>
<dbReference type="Proteomes" id="UP000284379">
    <property type="component" value="Unassembled WGS sequence"/>
</dbReference>
<evidence type="ECO:0000313" key="2">
    <source>
        <dbReference type="EMBL" id="RHB38695.1"/>
    </source>
</evidence>
<dbReference type="Pfam" id="PF04397">
    <property type="entry name" value="LytTR"/>
    <property type="match status" value="1"/>
</dbReference>
<accession>A0A413VYN2</accession>
<gene>
    <name evidence="2" type="ORF">DW888_02530</name>
</gene>
<evidence type="ECO:0000313" key="3">
    <source>
        <dbReference type="Proteomes" id="UP000284379"/>
    </source>
</evidence>
<comment type="caution">
    <text evidence="2">The sequence shown here is derived from an EMBL/GenBank/DDBJ whole genome shotgun (WGS) entry which is preliminary data.</text>
</comment>
<evidence type="ECO:0000259" key="1">
    <source>
        <dbReference type="Pfam" id="PF04397"/>
    </source>
</evidence>
<dbReference type="AlphaFoldDB" id="A0A413VYN2"/>
<dbReference type="EMBL" id="QSGO01000001">
    <property type="protein sequence ID" value="RHB38695.1"/>
    <property type="molecule type" value="Genomic_DNA"/>
</dbReference>
<dbReference type="Gene3D" id="2.40.50.1020">
    <property type="entry name" value="LytTr DNA-binding domain"/>
    <property type="match status" value="1"/>
</dbReference>
<reference evidence="2 3" key="1">
    <citation type="submission" date="2018-08" db="EMBL/GenBank/DDBJ databases">
        <title>A genome reference for cultivated species of the human gut microbiota.</title>
        <authorList>
            <person name="Zou Y."/>
            <person name="Xue W."/>
            <person name="Luo G."/>
        </authorList>
    </citation>
    <scope>NUCLEOTIDE SEQUENCE [LARGE SCALE GENOMIC DNA]</scope>
    <source>
        <strain evidence="2 3">AM40-30BH</strain>
    </source>
</reference>
<dbReference type="GO" id="GO:0003677">
    <property type="term" value="F:DNA binding"/>
    <property type="evidence" value="ECO:0007669"/>
    <property type="project" value="InterPro"/>
</dbReference>